<feature type="binding site" evidence="10 13">
    <location>
        <position position="34"/>
    </location>
    <ligand>
        <name>a divalent metal cation</name>
        <dbReference type="ChEBI" id="CHEBI:60240"/>
    </ligand>
</feature>
<feature type="binding site" evidence="14">
    <location>
        <begin position="144"/>
        <end position="147"/>
    </location>
    <ligand>
        <name>substrate</name>
    </ligand>
</feature>
<keyword evidence="13" id="KW-0464">Manganese</keyword>
<keyword evidence="13" id="KW-0862">Zinc</keyword>
<dbReference type="CDD" id="cd00429">
    <property type="entry name" value="RPE"/>
    <property type="match status" value="1"/>
</dbReference>
<evidence type="ECO:0000256" key="4">
    <source>
        <dbReference type="ARBA" id="ARBA00001947"/>
    </source>
</evidence>
<accession>A0A9D2DX61</accession>
<dbReference type="GO" id="GO:0004750">
    <property type="term" value="F:D-ribulose-phosphate 3-epimerase activity"/>
    <property type="evidence" value="ECO:0007669"/>
    <property type="project" value="UniProtKB-UniRule"/>
</dbReference>
<feature type="binding site" evidence="10 14">
    <location>
        <position position="9"/>
    </location>
    <ligand>
        <name>substrate</name>
    </ligand>
</feature>
<dbReference type="PIRSF" id="PIRSF001461">
    <property type="entry name" value="RPE"/>
    <property type="match status" value="1"/>
</dbReference>
<dbReference type="SUPFAM" id="SSF51366">
    <property type="entry name" value="Ribulose-phoshate binding barrel"/>
    <property type="match status" value="1"/>
</dbReference>
<gene>
    <name evidence="10 15" type="primary">rpe</name>
    <name evidence="15" type="ORF">H9812_04485</name>
</gene>
<dbReference type="GO" id="GO:0019323">
    <property type="term" value="P:pentose catabolic process"/>
    <property type="evidence" value="ECO:0007669"/>
    <property type="project" value="UniProtKB-UniRule"/>
</dbReference>
<comment type="catalytic activity">
    <reaction evidence="1 10 11">
        <text>D-ribulose 5-phosphate = D-xylulose 5-phosphate</text>
        <dbReference type="Rhea" id="RHEA:13677"/>
        <dbReference type="ChEBI" id="CHEBI:57737"/>
        <dbReference type="ChEBI" id="CHEBI:58121"/>
        <dbReference type="EC" id="5.1.3.1"/>
    </reaction>
</comment>
<dbReference type="Gene3D" id="3.20.20.70">
    <property type="entry name" value="Aldolase class I"/>
    <property type="match status" value="1"/>
</dbReference>
<comment type="pathway">
    <text evidence="10">Carbohydrate degradation.</text>
</comment>
<comment type="cofactor">
    <cofactor evidence="3">
        <name>Co(2+)</name>
        <dbReference type="ChEBI" id="CHEBI:48828"/>
    </cofactor>
</comment>
<evidence type="ECO:0000256" key="1">
    <source>
        <dbReference type="ARBA" id="ARBA00001782"/>
    </source>
</evidence>
<feature type="binding site" evidence="10 13">
    <location>
        <position position="67"/>
    </location>
    <ligand>
        <name>a divalent metal cation</name>
        <dbReference type="ChEBI" id="CHEBI:60240"/>
    </ligand>
</feature>
<dbReference type="PANTHER" id="PTHR11749">
    <property type="entry name" value="RIBULOSE-5-PHOSPHATE-3-EPIMERASE"/>
    <property type="match status" value="1"/>
</dbReference>
<dbReference type="NCBIfam" id="TIGR01163">
    <property type="entry name" value="rpe"/>
    <property type="match status" value="1"/>
</dbReference>
<comment type="cofactor">
    <cofactor evidence="5">
        <name>Fe(2+)</name>
        <dbReference type="ChEBI" id="CHEBI:29033"/>
    </cofactor>
</comment>
<evidence type="ECO:0000256" key="8">
    <source>
        <dbReference type="ARBA" id="ARBA00022723"/>
    </source>
</evidence>
<dbReference type="Proteomes" id="UP000824044">
    <property type="component" value="Unassembled WGS sequence"/>
</dbReference>
<evidence type="ECO:0000256" key="2">
    <source>
        <dbReference type="ARBA" id="ARBA00001936"/>
    </source>
</evidence>
<dbReference type="InterPro" id="IPR026019">
    <property type="entry name" value="Ribul_P_3_epim"/>
</dbReference>
<feature type="binding site" evidence="14">
    <location>
        <position position="180"/>
    </location>
    <ligand>
        <name>substrate</name>
    </ligand>
</feature>
<dbReference type="GO" id="GO:0046872">
    <property type="term" value="F:metal ion binding"/>
    <property type="evidence" value="ECO:0007669"/>
    <property type="project" value="UniProtKB-UniRule"/>
</dbReference>
<proteinExistence type="inferred from homology"/>
<comment type="caution">
    <text evidence="15">The sequence shown here is derived from an EMBL/GenBank/DDBJ whole genome shotgun (WGS) entry which is preliminary data.</text>
</comment>
<evidence type="ECO:0000256" key="3">
    <source>
        <dbReference type="ARBA" id="ARBA00001941"/>
    </source>
</evidence>
<comment type="cofactor">
    <cofactor evidence="10 13">
        <name>a divalent metal cation</name>
        <dbReference type="ChEBI" id="CHEBI:60240"/>
    </cofactor>
    <text evidence="10 13">Binds 1 divalent metal cation per subunit.</text>
</comment>
<evidence type="ECO:0000256" key="7">
    <source>
        <dbReference type="ARBA" id="ARBA00013188"/>
    </source>
</evidence>
<dbReference type="NCBIfam" id="NF004076">
    <property type="entry name" value="PRK05581.1-4"/>
    <property type="match status" value="1"/>
</dbReference>
<dbReference type="InterPro" id="IPR011060">
    <property type="entry name" value="RibuloseP-bd_barrel"/>
</dbReference>
<dbReference type="GO" id="GO:0006098">
    <property type="term" value="P:pentose-phosphate shunt"/>
    <property type="evidence" value="ECO:0007669"/>
    <property type="project" value="UniProtKB-UniRule"/>
</dbReference>
<comment type="cofactor">
    <cofactor evidence="2">
        <name>Mn(2+)</name>
        <dbReference type="ChEBI" id="CHEBI:29035"/>
    </cofactor>
</comment>
<feature type="active site" description="Proton acceptor" evidence="10 12">
    <location>
        <position position="36"/>
    </location>
</feature>
<evidence type="ECO:0000313" key="16">
    <source>
        <dbReference type="Proteomes" id="UP000824044"/>
    </source>
</evidence>
<evidence type="ECO:0000256" key="11">
    <source>
        <dbReference type="PIRNR" id="PIRNR001461"/>
    </source>
</evidence>
<dbReference type="GO" id="GO:0005737">
    <property type="term" value="C:cytoplasm"/>
    <property type="evidence" value="ECO:0007669"/>
    <property type="project" value="UniProtKB-ARBA"/>
</dbReference>
<keyword evidence="8 10" id="KW-0479">Metal-binding</keyword>
<dbReference type="AlphaFoldDB" id="A0A9D2DX61"/>
<feature type="binding site" evidence="10 14">
    <location>
        <position position="67"/>
    </location>
    <ligand>
        <name>substrate</name>
    </ligand>
</feature>
<feature type="binding site" evidence="10 14">
    <location>
        <begin position="200"/>
        <end position="201"/>
    </location>
    <ligand>
        <name>substrate</name>
    </ligand>
</feature>
<dbReference type="FunFam" id="3.20.20.70:FF:000004">
    <property type="entry name" value="Ribulose-phosphate 3-epimerase"/>
    <property type="match status" value="1"/>
</dbReference>
<feature type="binding site" evidence="10 13">
    <location>
        <position position="178"/>
    </location>
    <ligand>
        <name>a divalent metal cation</name>
        <dbReference type="ChEBI" id="CHEBI:60240"/>
    </ligand>
</feature>
<evidence type="ECO:0000256" key="6">
    <source>
        <dbReference type="ARBA" id="ARBA00009541"/>
    </source>
</evidence>
<sequence>MLQVKVAPSILAGDFARMGETVKRLENCGADYIHCDVMDGNFVPTITFGNQMIEHIRPYTTLPLDCHLMVLHPDTRLESFARAGANIVTVHVEECREFTLQTLRIIKNYGMRASAVINPNTPVGHLFDCVEVADMLLLMSVHPGWGGQKFIPSTLQKIEALRDFCVRNGRPDLDIEVDGGITEENVRDVISAGANVIVAGSTVFRAADMQATIRRLHGE</sequence>
<comment type="cofactor">
    <cofactor evidence="4">
        <name>Zn(2+)</name>
        <dbReference type="ChEBI" id="CHEBI:29105"/>
    </cofactor>
</comment>
<comment type="function">
    <text evidence="10">Catalyzes the reversible epimerization of D-ribulose 5-phosphate to D-xylulose 5-phosphate.</text>
</comment>
<dbReference type="Pfam" id="PF00834">
    <property type="entry name" value="Ribul_P_3_epim"/>
    <property type="match status" value="1"/>
</dbReference>
<reference evidence="15" key="1">
    <citation type="journal article" date="2021" name="PeerJ">
        <title>Extensive microbial diversity within the chicken gut microbiome revealed by metagenomics and culture.</title>
        <authorList>
            <person name="Gilroy R."/>
            <person name="Ravi A."/>
            <person name="Getino M."/>
            <person name="Pursley I."/>
            <person name="Horton D.L."/>
            <person name="Alikhan N.F."/>
            <person name="Baker D."/>
            <person name="Gharbi K."/>
            <person name="Hall N."/>
            <person name="Watson M."/>
            <person name="Adriaenssens E.M."/>
            <person name="Foster-Nyarko E."/>
            <person name="Jarju S."/>
            <person name="Secka A."/>
            <person name="Antonio M."/>
            <person name="Oren A."/>
            <person name="Chaudhuri R.R."/>
            <person name="La Ragione R."/>
            <person name="Hildebrand F."/>
            <person name="Pallen M.J."/>
        </authorList>
    </citation>
    <scope>NUCLEOTIDE SEQUENCE</scope>
    <source>
        <strain evidence="15">CHK33-5263</strain>
    </source>
</reference>
<keyword evidence="13" id="KW-0170">Cobalt</keyword>
<dbReference type="PROSITE" id="PS01086">
    <property type="entry name" value="RIBUL_P_3_EPIMER_2"/>
    <property type="match status" value="1"/>
</dbReference>
<keyword evidence="10 11" id="KW-0119">Carbohydrate metabolism</keyword>
<dbReference type="InterPro" id="IPR000056">
    <property type="entry name" value="Ribul_P_3_epim-like"/>
</dbReference>
<protein>
    <recommendedName>
        <fullName evidence="7 10">Ribulose-phosphate 3-epimerase</fullName>
        <ecNumber evidence="7 10">5.1.3.1</ecNumber>
    </recommendedName>
</protein>
<evidence type="ECO:0000256" key="13">
    <source>
        <dbReference type="PIRSR" id="PIRSR001461-2"/>
    </source>
</evidence>
<dbReference type="EMBL" id="DXBS01000087">
    <property type="protein sequence ID" value="HIZ24715.1"/>
    <property type="molecule type" value="Genomic_DNA"/>
</dbReference>
<evidence type="ECO:0000256" key="14">
    <source>
        <dbReference type="PIRSR" id="PIRSR001461-3"/>
    </source>
</evidence>
<reference evidence="15" key="2">
    <citation type="submission" date="2021-04" db="EMBL/GenBank/DDBJ databases">
        <authorList>
            <person name="Gilroy R."/>
        </authorList>
    </citation>
    <scope>NUCLEOTIDE SEQUENCE</scope>
    <source>
        <strain evidence="15">CHK33-5263</strain>
    </source>
</reference>
<organism evidence="15 16">
    <name type="scientific">Candidatus Gallimonas intestinigallinarum</name>
    <dbReference type="NCBI Taxonomy" id="2838604"/>
    <lineage>
        <taxon>Bacteria</taxon>
        <taxon>Bacillati</taxon>
        <taxon>Bacillota</taxon>
        <taxon>Clostridia</taxon>
        <taxon>Candidatus Gallimonas</taxon>
    </lineage>
</organism>
<keyword evidence="9 10" id="KW-0413">Isomerase</keyword>
<evidence type="ECO:0000256" key="10">
    <source>
        <dbReference type="HAMAP-Rule" id="MF_02227"/>
    </source>
</evidence>
<comment type="caution">
    <text evidence="10">Lacks conserved residue(s) required for the propagation of feature annotation.</text>
</comment>
<evidence type="ECO:0000313" key="15">
    <source>
        <dbReference type="EMBL" id="HIZ24715.1"/>
    </source>
</evidence>
<dbReference type="EC" id="5.1.3.1" evidence="7 10"/>
<feature type="binding site" evidence="10">
    <location>
        <begin position="178"/>
        <end position="180"/>
    </location>
    <ligand>
        <name>substrate</name>
    </ligand>
</feature>
<evidence type="ECO:0000256" key="12">
    <source>
        <dbReference type="PIRSR" id="PIRSR001461-1"/>
    </source>
</evidence>
<feature type="binding site" evidence="10 13">
    <location>
        <position position="36"/>
    </location>
    <ligand>
        <name>a divalent metal cation</name>
        <dbReference type="ChEBI" id="CHEBI:60240"/>
    </ligand>
</feature>
<dbReference type="InterPro" id="IPR013785">
    <property type="entry name" value="Aldolase_TIM"/>
</dbReference>
<feature type="active site" description="Proton donor" evidence="10 12">
    <location>
        <position position="178"/>
    </location>
</feature>
<dbReference type="HAMAP" id="MF_02227">
    <property type="entry name" value="RPE"/>
    <property type="match status" value="1"/>
</dbReference>
<evidence type="ECO:0000256" key="9">
    <source>
        <dbReference type="ARBA" id="ARBA00023235"/>
    </source>
</evidence>
<name>A0A9D2DX61_9FIRM</name>
<comment type="similarity">
    <text evidence="6 10 11">Belongs to the ribulose-phosphate 3-epimerase family.</text>
</comment>
<evidence type="ECO:0000256" key="5">
    <source>
        <dbReference type="ARBA" id="ARBA00001954"/>
    </source>
</evidence>